<dbReference type="Gene3D" id="3.40.50.1240">
    <property type="entry name" value="Phosphoglycerate mutase-like"/>
    <property type="match status" value="1"/>
</dbReference>
<dbReference type="InterPro" id="IPR050769">
    <property type="entry name" value="NAT_camello-type"/>
</dbReference>
<gene>
    <name evidence="3" type="ORF">QTG54_004495</name>
</gene>
<evidence type="ECO:0000313" key="3">
    <source>
        <dbReference type="EMBL" id="KAK1745204.1"/>
    </source>
</evidence>
<comment type="caution">
    <text evidence="3">The sequence shown here is derived from an EMBL/GenBank/DDBJ whole genome shotgun (WGS) entry which is preliminary data.</text>
</comment>
<dbReference type="SUPFAM" id="SSF53254">
    <property type="entry name" value="Phosphoglycerate mutase-like"/>
    <property type="match status" value="1"/>
</dbReference>
<dbReference type="PANTHER" id="PTHR13947">
    <property type="entry name" value="GNAT FAMILY N-ACETYLTRANSFERASE"/>
    <property type="match status" value="1"/>
</dbReference>
<sequence length="453" mass="51141">MASSKEKYVRRSISVHLIRHGESKNNQVYRDAQRLFKGGTPDFDLKSWTKYVAEHRVADPGLSDVGQEQASRLSHYLEPHLANQAGEVRFVISPMRRTIETMLPTLTAMNRNSNENPHVKTVINGFYFESEGCHTREKVEPGMNAEQIAECLSPAGVQDASYVGFQNGPENGWYAYGKVLKLVTSLSNVLHDFTCGDGFLDEQLMEAERSEVEDIFDAGVTLPGEENDKCHNRFEPRARGEELPSLWTRRFHVLGITELEYFGKGRFLLMSSNQRRMLHNWWSLKDGWSYLMPSDKILLDSEVAFAFSDDVQPHIAEQTEALRSLYLTKSGSSLSQDELDTTHHKSNALTVVVKRGLQVVGCASLDERTGRLSDVVVRPSARRSQVGRSLIDAVKNHAIQSQKFDKIIVEPYTSESKAFFEKMGFELTEDSTGESTPMRLFTWSASYNSIILG</sequence>
<organism evidence="3 4">
    <name type="scientific">Skeletonema marinoi</name>
    <dbReference type="NCBI Taxonomy" id="267567"/>
    <lineage>
        <taxon>Eukaryota</taxon>
        <taxon>Sar</taxon>
        <taxon>Stramenopiles</taxon>
        <taxon>Ochrophyta</taxon>
        <taxon>Bacillariophyta</taxon>
        <taxon>Coscinodiscophyceae</taxon>
        <taxon>Thalassiosirophycidae</taxon>
        <taxon>Thalassiosirales</taxon>
        <taxon>Skeletonemataceae</taxon>
        <taxon>Skeletonema</taxon>
        <taxon>Skeletonema marinoi-dohrnii complex</taxon>
    </lineage>
</organism>
<evidence type="ECO:0000313" key="4">
    <source>
        <dbReference type="Proteomes" id="UP001224775"/>
    </source>
</evidence>
<dbReference type="CDD" id="cd04301">
    <property type="entry name" value="NAT_SF"/>
    <property type="match status" value="1"/>
</dbReference>
<dbReference type="AlphaFoldDB" id="A0AAD8YGP0"/>
<dbReference type="SUPFAM" id="SSF55729">
    <property type="entry name" value="Acyl-CoA N-acyltransferases (Nat)"/>
    <property type="match status" value="1"/>
</dbReference>
<dbReference type="InterPro" id="IPR000182">
    <property type="entry name" value="GNAT_dom"/>
</dbReference>
<protein>
    <recommendedName>
        <fullName evidence="2">N-acetyltransferase domain-containing protein</fullName>
    </recommendedName>
</protein>
<keyword evidence="1" id="KW-0808">Transferase</keyword>
<reference evidence="3" key="1">
    <citation type="submission" date="2023-06" db="EMBL/GenBank/DDBJ databases">
        <title>Survivors Of The Sea: Transcriptome response of Skeletonema marinoi to long-term dormancy.</title>
        <authorList>
            <person name="Pinder M.I.M."/>
            <person name="Kourtchenko O."/>
            <person name="Robertson E.K."/>
            <person name="Larsson T."/>
            <person name="Maumus F."/>
            <person name="Osuna-Cruz C.M."/>
            <person name="Vancaester E."/>
            <person name="Stenow R."/>
            <person name="Vandepoele K."/>
            <person name="Ploug H."/>
            <person name="Bruchert V."/>
            <person name="Godhe A."/>
            <person name="Topel M."/>
        </authorList>
    </citation>
    <scope>NUCLEOTIDE SEQUENCE</scope>
    <source>
        <strain evidence="3">R05AC</strain>
    </source>
</reference>
<dbReference type="GO" id="GO:0008080">
    <property type="term" value="F:N-acetyltransferase activity"/>
    <property type="evidence" value="ECO:0007669"/>
    <property type="project" value="InterPro"/>
</dbReference>
<dbReference type="PROSITE" id="PS00175">
    <property type="entry name" value="PG_MUTASE"/>
    <property type="match status" value="1"/>
</dbReference>
<proteinExistence type="predicted"/>
<evidence type="ECO:0000259" key="2">
    <source>
        <dbReference type="PROSITE" id="PS51186"/>
    </source>
</evidence>
<dbReference type="InterPro" id="IPR001345">
    <property type="entry name" value="PG/BPGM_mutase_AS"/>
</dbReference>
<dbReference type="CDD" id="cd07067">
    <property type="entry name" value="HP_PGM_like"/>
    <property type="match status" value="1"/>
</dbReference>
<dbReference type="InterPro" id="IPR029033">
    <property type="entry name" value="His_PPase_superfam"/>
</dbReference>
<dbReference type="Proteomes" id="UP001224775">
    <property type="component" value="Unassembled WGS sequence"/>
</dbReference>
<dbReference type="Pfam" id="PF13673">
    <property type="entry name" value="Acetyltransf_10"/>
    <property type="match status" value="1"/>
</dbReference>
<dbReference type="InterPro" id="IPR016181">
    <property type="entry name" value="Acyl_CoA_acyltransferase"/>
</dbReference>
<dbReference type="InterPro" id="IPR013078">
    <property type="entry name" value="His_Pase_superF_clade-1"/>
</dbReference>
<name>A0AAD8YGP0_9STRA</name>
<dbReference type="PROSITE" id="PS51186">
    <property type="entry name" value="GNAT"/>
    <property type="match status" value="1"/>
</dbReference>
<accession>A0AAD8YGP0</accession>
<dbReference type="EMBL" id="JATAAI010000006">
    <property type="protein sequence ID" value="KAK1745204.1"/>
    <property type="molecule type" value="Genomic_DNA"/>
</dbReference>
<dbReference type="Gene3D" id="3.40.630.30">
    <property type="match status" value="1"/>
</dbReference>
<dbReference type="PANTHER" id="PTHR13947:SF37">
    <property type="entry name" value="LD18367P"/>
    <property type="match status" value="1"/>
</dbReference>
<keyword evidence="4" id="KW-1185">Reference proteome</keyword>
<feature type="domain" description="N-acetyltransferase" evidence="2">
    <location>
        <begin position="306"/>
        <end position="443"/>
    </location>
</feature>
<evidence type="ECO:0000256" key="1">
    <source>
        <dbReference type="ARBA" id="ARBA00022679"/>
    </source>
</evidence>